<dbReference type="RefSeq" id="WP_309981070.1">
    <property type="nucleotide sequence ID" value="NZ_JAVDTI010000001.1"/>
</dbReference>
<evidence type="ECO:0000313" key="5">
    <source>
        <dbReference type="EMBL" id="MDR6803659.1"/>
    </source>
</evidence>
<feature type="region of interest" description="Disordered" evidence="3">
    <location>
        <begin position="320"/>
        <end position="341"/>
    </location>
</feature>
<gene>
    <name evidence="5" type="ORF">J2W84_000696</name>
</gene>
<keyword evidence="1" id="KW-0479">Metal-binding</keyword>
<dbReference type="Pfam" id="PF01522">
    <property type="entry name" value="Polysacc_deac_1"/>
    <property type="match status" value="1"/>
</dbReference>
<dbReference type="EMBL" id="JAVDTI010000001">
    <property type="protein sequence ID" value="MDR6803659.1"/>
    <property type="molecule type" value="Genomic_DNA"/>
</dbReference>
<evidence type="ECO:0000256" key="1">
    <source>
        <dbReference type="ARBA" id="ARBA00022723"/>
    </source>
</evidence>
<evidence type="ECO:0000259" key="4">
    <source>
        <dbReference type="PROSITE" id="PS51677"/>
    </source>
</evidence>
<evidence type="ECO:0000313" key="6">
    <source>
        <dbReference type="Proteomes" id="UP001264980"/>
    </source>
</evidence>
<evidence type="ECO:0000256" key="2">
    <source>
        <dbReference type="ARBA" id="ARBA00022801"/>
    </source>
</evidence>
<sequence>MDDRTAGAGTHSGEAMMKRHLPAMKKHLRNMRVHLLATVAYALALPAHAQERSVAITIDDVPNVHLYTADGHSSRLLKKLDSLDLPVAIFINEGHLKQNQDFEQNKMLLQSWISKPYMTVGNHSYSHPNYGEIGFDAFSEDVLKGEELTRKMAEKAGKKLDYFRFPFNGMGKDSAEQVRMRAFLIEHQYISTPFTVESEDWLFTQLYEKALKEGKLEEAKAIGNRYVDLSLKLFDHFEGVALKVVGKPIKQIYLCHDNRLNTDYLPVLVQKLKEKQYRMISLGEAMADPAYKLPLHYHGNWGFSWVYRWVKDAGERRSLMQREPSDKEAQQAYEALTKGRK</sequence>
<dbReference type="InterPro" id="IPR002509">
    <property type="entry name" value="NODB_dom"/>
</dbReference>
<feature type="compositionally biased region" description="Basic and acidic residues" evidence="3">
    <location>
        <begin position="320"/>
        <end position="329"/>
    </location>
</feature>
<keyword evidence="2" id="KW-0378">Hydrolase</keyword>
<feature type="domain" description="NodB homology" evidence="4">
    <location>
        <begin position="52"/>
        <end position="280"/>
    </location>
</feature>
<protein>
    <submittedName>
        <fullName evidence="5">Peptidoglycan/xylan/chitin deacetylase (PgdA/CDA1 family)</fullName>
    </submittedName>
</protein>
<dbReference type="Gene3D" id="3.20.20.370">
    <property type="entry name" value="Glycoside hydrolase/deacetylase"/>
    <property type="match status" value="1"/>
</dbReference>
<reference evidence="5 6" key="1">
    <citation type="submission" date="2023-07" db="EMBL/GenBank/DDBJ databases">
        <title>Sorghum-associated microbial communities from plants grown in Nebraska, USA.</title>
        <authorList>
            <person name="Schachtman D."/>
        </authorList>
    </citation>
    <scope>NUCLEOTIDE SEQUENCE [LARGE SCALE GENOMIC DNA]</scope>
    <source>
        <strain evidence="5 6">BE57</strain>
    </source>
</reference>
<keyword evidence="6" id="KW-1185">Reference proteome</keyword>
<dbReference type="Proteomes" id="UP001264980">
    <property type="component" value="Unassembled WGS sequence"/>
</dbReference>
<dbReference type="PROSITE" id="PS51677">
    <property type="entry name" value="NODB"/>
    <property type="match status" value="1"/>
</dbReference>
<proteinExistence type="predicted"/>
<dbReference type="PANTHER" id="PTHR10587">
    <property type="entry name" value="GLYCOSYL TRANSFERASE-RELATED"/>
    <property type="match status" value="1"/>
</dbReference>
<dbReference type="InterPro" id="IPR011330">
    <property type="entry name" value="Glyco_hydro/deAcase_b/a-brl"/>
</dbReference>
<evidence type="ECO:0000256" key="3">
    <source>
        <dbReference type="SAM" id="MobiDB-lite"/>
    </source>
</evidence>
<dbReference type="PANTHER" id="PTHR10587:SF133">
    <property type="entry name" value="CHITIN DEACETYLASE 1-RELATED"/>
    <property type="match status" value="1"/>
</dbReference>
<comment type="caution">
    <text evidence="5">The sequence shown here is derived from an EMBL/GenBank/DDBJ whole genome shotgun (WGS) entry which is preliminary data.</text>
</comment>
<name>A0ABU1QR69_9BACT</name>
<organism evidence="5 6">
    <name type="scientific">Dyadobacter fermentans</name>
    <dbReference type="NCBI Taxonomy" id="94254"/>
    <lineage>
        <taxon>Bacteria</taxon>
        <taxon>Pseudomonadati</taxon>
        <taxon>Bacteroidota</taxon>
        <taxon>Cytophagia</taxon>
        <taxon>Cytophagales</taxon>
        <taxon>Spirosomataceae</taxon>
        <taxon>Dyadobacter</taxon>
    </lineage>
</organism>
<accession>A0ABU1QR69</accession>
<dbReference type="InterPro" id="IPR050248">
    <property type="entry name" value="Polysacc_deacetylase_ArnD"/>
</dbReference>
<dbReference type="SUPFAM" id="SSF88713">
    <property type="entry name" value="Glycoside hydrolase/deacetylase"/>
    <property type="match status" value="1"/>
</dbReference>